<dbReference type="Pfam" id="PF00903">
    <property type="entry name" value="Glyoxalase"/>
    <property type="match status" value="1"/>
</dbReference>
<feature type="compositionally biased region" description="Basic and acidic residues" evidence="1">
    <location>
        <begin position="180"/>
        <end position="191"/>
    </location>
</feature>
<dbReference type="OrthoDB" id="5209146at2759"/>
<protein>
    <recommendedName>
        <fullName evidence="2">VOC domain-containing protein</fullName>
    </recommendedName>
</protein>
<keyword evidence="4" id="KW-1185">Reference proteome</keyword>
<dbReference type="EMBL" id="CM003103">
    <property type="protein sequence ID" value="KUI70903.1"/>
    <property type="molecule type" value="Genomic_DNA"/>
</dbReference>
<feature type="region of interest" description="Disordered" evidence="1">
    <location>
        <begin position="177"/>
        <end position="212"/>
    </location>
</feature>
<proteinExistence type="predicted"/>
<evidence type="ECO:0000256" key="1">
    <source>
        <dbReference type="SAM" id="MobiDB-lite"/>
    </source>
</evidence>
<evidence type="ECO:0000313" key="3">
    <source>
        <dbReference type="EMBL" id="KUI70903.1"/>
    </source>
</evidence>
<feature type="region of interest" description="Disordered" evidence="1">
    <location>
        <begin position="226"/>
        <end position="277"/>
    </location>
</feature>
<dbReference type="SMR" id="A0A194W4A1"/>
<feature type="region of interest" description="Disordered" evidence="1">
    <location>
        <begin position="31"/>
        <end position="59"/>
    </location>
</feature>
<dbReference type="AlphaFoldDB" id="A0A194W4A1"/>
<gene>
    <name evidence="3" type="ORF">VM1G_05783</name>
</gene>
<dbReference type="SUPFAM" id="SSF54593">
    <property type="entry name" value="Glyoxalase/Bleomycin resistance protein/Dihydroxybiphenyl dioxygenase"/>
    <property type="match status" value="1"/>
</dbReference>
<reference evidence="3" key="1">
    <citation type="submission" date="2014-12" db="EMBL/GenBank/DDBJ databases">
        <title>Genome Sequence of Valsa Canker Pathogens Uncovers a Specific Adaption of Colonization on Woody Bark.</title>
        <authorList>
            <person name="Yin Z."/>
            <person name="Liu H."/>
            <person name="Gao X."/>
            <person name="Li Z."/>
            <person name="Song N."/>
            <person name="Ke X."/>
            <person name="Dai Q."/>
            <person name="Wu Y."/>
            <person name="Sun Y."/>
            <person name="Xu J.-R."/>
            <person name="Kang Z.K."/>
            <person name="Wang L."/>
            <person name="Huang L."/>
        </authorList>
    </citation>
    <scope>NUCLEOTIDE SEQUENCE [LARGE SCALE GENOMIC DNA]</scope>
    <source>
        <strain evidence="3">03-8</strain>
    </source>
</reference>
<dbReference type="InterPro" id="IPR029068">
    <property type="entry name" value="Glyas_Bleomycin-R_OHBP_Dase"/>
</dbReference>
<feature type="domain" description="VOC" evidence="2">
    <location>
        <begin position="282"/>
        <end position="416"/>
    </location>
</feature>
<dbReference type="Gene3D" id="3.10.180.10">
    <property type="entry name" value="2,3-Dihydroxybiphenyl 1,2-Dioxygenase, domain 1"/>
    <property type="match status" value="1"/>
</dbReference>
<feature type="region of interest" description="Disordered" evidence="1">
    <location>
        <begin position="73"/>
        <end position="95"/>
    </location>
</feature>
<organism evidence="3 4">
    <name type="scientific">Cytospora mali</name>
    <name type="common">Apple Valsa canker fungus</name>
    <name type="synonym">Valsa mali</name>
    <dbReference type="NCBI Taxonomy" id="578113"/>
    <lineage>
        <taxon>Eukaryota</taxon>
        <taxon>Fungi</taxon>
        <taxon>Dikarya</taxon>
        <taxon>Ascomycota</taxon>
        <taxon>Pezizomycotina</taxon>
        <taxon>Sordariomycetes</taxon>
        <taxon>Sordariomycetidae</taxon>
        <taxon>Diaporthales</taxon>
        <taxon>Cytosporaceae</taxon>
        <taxon>Cytospora</taxon>
    </lineage>
</organism>
<dbReference type="CDD" id="cd06587">
    <property type="entry name" value="VOC"/>
    <property type="match status" value="1"/>
</dbReference>
<dbReference type="Proteomes" id="UP000078559">
    <property type="component" value="Chromosome 6"/>
</dbReference>
<evidence type="ECO:0000313" key="4">
    <source>
        <dbReference type="Proteomes" id="UP000078559"/>
    </source>
</evidence>
<name>A0A194W4A1_CYTMA</name>
<evidence type="ECO:0000259" key="2">
    <source>
        <dbReference type="PROSITE" id="PS51819"/>
    </source>
</evidence>
<feature type="compositionally biased region" description="Low complexity" evidence="1">
    <location>
        <begin position="31"/>
        <end position="44"/>
    </location>
</feature>
<dbReference type="InterPro" id="IPR037523">
    <property type="entry name" value="VOC_core"/>
</dbReference>
<dbReference type="InterPro" id="IPR004360">
    <property type="entry name" value="Glyas_Fos-R_dOase_dom"/>
</dbReference>
<dbReference type="PROSITE" id="PS51819">
    <property type="entry name" value="VOC"/>
    <property type="match status" value="1"/>
</dbReference>
<feature type="compositionally biased region" description="Pro residues" evidence="1">
    <location>
        <begin position="261"/>
        <end position="274"/>
    </location>
</feature>
<sequence length="420" mass="45015">MPFDFDRIIDYQLYLATQQCLAPYLPRRRTSNATTSTSACTGSHSDIRTTNNSPVARVSGDRRPSILVSLLTPRDAPTDIGSGREESVKSPPAGPLFEPGCRSLADNFVTAPLGGLDTPVVAGSINAGLARGSGTVSEAKTGGVSGVEATIPPVGRPYALRGWDRSPVDDIDAQVVSGGRGERVGQTEAGRRVTVPVPDSNHASSTRGDPSINAFVEEVGYHKLPGTVKSGVESTQPRPDAAVESQPPPTPPRLPAMSSPSQPPTYIPSPPGLPQGPNQLSRISAITLLVEDLPATKRFYEQVFSIEPIHEDENSAAFYFNGGSLIVTLYISFDARENSILGHGVHIGRMRGVGRRFQLSVAVDDVDEVYARLRRLEWEGRVLVIGGLTEPCTRPWGVRTVTFQDPAGHCWEVWGEVGGY</sequence>
<accession>A0A194W4A1</accession>